<evidence type="ECO:0000256" key="2">
    <source>
        <dbReference type="ARBA" id="ARBA00022801"/>
    </source>
</evidence>
<comment type="similarity">
    <text evidence="1">Belongs to the glycosyl hydrolase 13 family.</text>
</comment>
<dbReference type="SMART" id="SM00642">
    <property type="entry name" value="Aamy"/>
    <property type="match status" value="1"/>
</dbReference>
<dbReference type="Gene3D" id="3.20.20.80">
    <property type="entry name" value="Glycosidases"/>
    <property type="match status" value="1"/>
</dbReference>
<dbReference type="GO" id="GO:0004556">
    <property type="term" value="F:alpha-amylase activity"/>
    <property type="evidence" value="ECO:0007669"/>
    <property type="project" value="TreeGrafter"/>
</dbReference>
<dbReference type="PANTHER" id="PTHR10357">
    <property type="entry name" value="ALPHA-AMYLASE FAMILY MEMBER"/>
    <property type="match status" value="1"/>
</dbReference>
<dbReference type="InterPro" id="IPR017853">
    <property type="entry name" value="GH"/>
</dbReference>
<dbReference type="InterPro" id="IPR045857">
    <property type="entry name" value="O16G_dom_2"/>
</dbReference>
<keyword evidence="3" id="KW-0326">Glycosidase</keyword>
<dbReference type="InterPro" id="IPR006047">
    <property type="entry name" value="GH13_cat_dom"/>
</dbReference>
<dbReference type="CDD" id="cd11333">
    <property type="entry name" value="AmyAc_SI_OligoGlu_DGase"/>
    <property type="match status" value="1"/>
</dbReference>
<evidence type="ECO:0000256" key="3">
    <source>
        <dbReference type="ARBA" id="ARBA00023295"/>
    </source>
</evidence>
<dbReference type="PANTHER" id="PTHR10357:SF184">
    <property type="entry name" value="OLIGO-1,6-GLUCOSIDASE 1"/>
    <property type="match status" value="1"/>
</dbReference>
<dbReference type="Pfam" id="PF00128">
    <property type="entry name" value="Alpha-amylase"/>
    <property type="match status" value="1"/>
</dbReference>
<gene>
    <name evidence="5" type="ORF">LCIT_09000</name>
</gene>
<evidence type="ECO:0000259" key="4">
    <source>
        <dbReference type="SMART" id="SM00642"/>
    </source>
</evidence>
<feature type="domain" description="Glycosyl hydrolase family 13 catalytic" evidence="4">
    <location>
        <begin position="14"/>
        <end position="429"/>
    </location>
</feature>
<dbReference type="FunFam" id="3.20.20.80:FF:000064">
    <property type="entry name" value="Oligo-1,6-glucosidase"/>
    <property type="match status" value="1"/>
</dbReference>
<dbReference type="InterPro" id="IPR013780">
    <property type="entry name" value="Glyco_hydro_b"/>
</dbReference>
<evidence type="ECO:0000313" key="6">
    <source>
        <dbReference type="Proteomes" id="UP000323274"/>
    </source>
</evidence>
<dbReference type="Gene3D" id="3.90.400.10">
    <property type="entry name" value="Oligo-1,6-glucosidase, Domain 2"/>
    <property type="match status" value="1"/>
</dbReference>
<keyword evidence="2" id="KW-0378">Hydrolase</keyword>
<dbReference type="GO" id="GO:0009313">
    <property type="term" value="P:oligosaccharide catabolic process"/>
    <property type="evidence" value="ECO:0007669"/>
    <property type="project" value="TreeGrafter"/>
</dbReference>
<dbReference type="FunFam" id="3.90.400.10:FF:000002">
    <property type="entry name" value="Sucrose isomerase"/>
    <property type="match status" value="1"/>
</dbReference>
<dbReference type="SUPFAM" id="SSF51011">
    <property type="entry name" value="Glycosyl hydrolase domain"/>
    <property type="match status" value="1"/>
</dbReference>
<sequence length="566" mass="65447">MTYDKWWQKAVVYQIYPKSFQDSNNDGVGDIQGIINRLPYIKALGVDVIWLNPIYQTPDIDGGYDISDYQSINPQLGTMSDFESLISEAHHLDVKIIMDLVVNHTSSQHEWFQKSMVSKSATNKYRDYYVWRDPVNGHEPNNWGSFFSGPAWTYDEPTGQYYLHLFTKEQPDLNWDNPDVRESIFAMMNWWADKGIDGFRMDVISLISKPKNLPDAPVKENDTYGNPGVVVSNGPHVHQYIQEMNQKVLSKHHWMTVGETTGVTTDEAKRYASLDGNELNMLFQFEHVGYDDNSNAALGQFSGYKPTLHDIRKSLVKWQQAFAGSAWTSLYWSNHDQPRAVSWFGNKAPEFRDLSAKMLAALLHLMQGTPYIYQGEELGMTNNDNFHDISQYRDVEAINLYRTTVLEKGLATSNDMLDYLRVHSRDNARTPMQWGNQLYAGFSAHKPWLEVNPNYKTINAEAALENQNSIFYFYQQLIALRHKLPVITNGRFDLVANNETDDQIFAYTRQNSDMVLLIIANFTDKTVNRHFDLPKHYKCLIQNYHDDLLDIIRPYEVKVYQYAPNA</sequence>
<dbReference type="NCBIfam" id="NF008183">
    <property type="entry name" value="PRK10933.1"/>
    <property type="match status" value="1"/>
</dbReference>
<reference evidence="5 6" key="1">
    <citation type="submission" date="2019-04" db="EMBL/GenBank/DDBJ databases">
        <title>A pseudo-fructophilic Leuconostoc citreum strain F192-5 isolated from peel of satsuma mandarin: the first report for isolation and characterization of strain-dependent fructophilic-like characteristics.</title>
        <authorList>
            <person name="Maeno S."/>
            <person name="Tanizawa Y."/>
            <person name="Kajikawa A."/>
            <person name="Kanesaki Y."/>
            <person name="Kubota E."/>
            <person name="Arita M."/>
            <person name="Leon D."/>
            <person name="Endo A."/>
        </authorList>
    </citation>
    <scope>NUCLEOTIDE SEQUENCE [LARGE SCALE GENOMIC DNA]</scope>
    <source>
        <strain evidence="5 6">F192-5</strain>
    </source>
</reference>
<evidence type="ECO:0000313" key="5">
    <source>
        <dbReference type="EMBL" id="GDZ83658.1"/>
    </source>
</evidence>
<dbReference type="AlphaFoldDB" id="A0A5A5TZM7"/>
<dbReference type="Proteomes" id="UP000323274">
    <property type="component" value="Unassembled WGS sequence"/>
</dbReference>
<protein>
    <submittedName>
        <fullName evidence="5">Oligo-1,6-glucosidase</fullName>
    </submittedName>
</protein>
<comment type="caution">
    <text evidence="5">The sequence shown here is derived from an EMBL/GenBank/DDBJ whole genome shotgun (WGS) entry which is preliminary data.</text>
</comment>
<proteinExistence type="inferred from homology"/>
<organism evidence="5 6">
    <name type="scientific">Leuconostoc citreum</name>
    <dbReference type="NCBI Taxonomy" id="33964"/>
    <lineage>
        <taxon>Bacteria</taxon>
        <taxon>Bacillati</taxon>
        <taxon>Bacillota</taxon>
        <taxon>Bacilli</taxon>
        <taxon>Lactobacillales</taxon>
        <taxon>Lactobacillaceae</taxon>
        <taxon>Leuconostoc</taxon>
    </lineage>
</organism>
<name>A0A5A5TZM7_LEUCI</name>
<dbReference type="EMBL" id="BJJW01000006">
    <property type="protein sequence ID" value="GDZ83658.1"/>
    <property type="molecule type" value="Genomic_DNA"/>
</dbReference>
<accession>A0A5A5TZM7</accession>
<dbReference type="Gene3D" id="2.60.40.1180">
    <property type="entry name" value="Golgi alpha-mannosidase II"/>
    <property type="match status" value="1"/>
</dbReference>
<evidence type="ECO:0000256" key="1">
    <source>
        <dbReference type="ARBA" id="ARBA00008061"/>
    </source>
</evidence>
<dbReference type="RefSeq" id="WP_149334230.1">
    <property type="nucleotide sequence ID" value="NZ_BJJW01000006.1"/>
</dbReference>
<dbReference type="SUPFAM" id="SSF51445">
    <property type="entry name" value="(Trans)glycosidases"/>
    <property type="match status" value="1"/>
</dbReference>